<dbReference type="PROSITE" id="PS51186">
    <property type="entry name" value="GNAT"/>
    <property type="match status" value="1"/>
</dbReference>
<dbReference type="SUPFAM" id="SSF52317">
    <property type="entry name" value="Class I glutamine amidotransferase-like"/>
    <property type="match status" value="1"/>
</dbReference>
<accession>A0A6I1MPX4</accession>
<dbReference type="InterPro" id="IPR000182">
    <property type="entry name" value="GNAT_dom"/>
</dbReference>
<dbReference type="GO" id="GO:0016747">
    <property type="term" value="F:acyltransferase activity, transferring groups other than amino-acyl groups"/>
    <property type="evidence" value="ECO:0007669"/>
    <property type="project" value="InterPro"/>
</dbReference>
<feature type="domain" description="N-acetyltransferase" evidence="1">
    <location>
        <begin position="25"/>
        <end position="168"/>
    </location>
</feature>
<dbReference type="Pfam" id="PF01965">
    <property type="entry name" value="DJ-1_PfpI"/>
    <property type="match status" value="1"/>
</dbReference>
<dbReference type="PANTHER" id="PTHR43130:SF3">
    <property type="entry name" value="HTH-TYPE TRANSCRIPTIONAL REGULATOR RV1931C"/>
    <property type="match status" value="1"/>
</dbReference>
<dbReference type="InterPro" id="IPR029062">
    <property type="entry name" value="Class_I_gatase-like"/>
</dbReference>
<dbReference type="SUPFAM" id="SSF55729">
    <property type="entry name" value="Acyl-CoA N-acyltransferases (Nat)"/>
    <property type="match status" value="1"/>
</dbReference>
<proteinExistence type="predicted"/>
<dbReference type="InterPro" id="IPR016181">
    <property type="entry name" value="Acyl_CoA_acyltransferase"/>
</dbReference>
<evidence type="ECO:0000259" key="1">
    <source>
        <dbReference type="PROSITE" id="PS51186"/>
    </source>
</evidence>
<dbReference type="Gene3D" id="3.40.630.30">
    <property type="match status" value="1"/>
</dbReference>
<gene>
    <name evidence="2" type="ORF">GBZ86_15425</name>
</gene>
<name>A0A6I1MPX4_9CLOT</name>
<dbReference type="Pfam" id="PF13302">
    <property type="entry name" value="Acetyltransf_3"/>
    <property type="match status" value="1"/>
</dbReference>
<dbReference type="Proteomes" id="UP000430345">
    <property type="component" value="Unassembled WGS sequence"/>
</dbReference>
<organism evidence="2 3">
    <name type="scientific">Clostridium tarantellae</name>
    <dbReference type="NCBI Taxonomy" id="39493"/>
    <lineage>
        <taxon>Bacteria</taxon>
        <taxon>Bacillati</taxon>
        <taxon>Bacillota</taxon>
        <taxon>Clostridia</taxon>
        <taxon>Eubacteriales</taxon>
        <taxon>Clostridiaceae</taxon>
        <taxon>Clostridium</taxon>
    </lineage>
</organism>
<comment type="caution">
    <text evidence="2">The sequence shown here is derived from an EMBL/GenBank/DDBJ whole genome shotgun (WGS) entry which is preliminary data.</text>
</comment>
<dbReference type="OrthoDB" id="9785602at2"/>
<evidence type="ECO:0000313" key="2">
    <source>
        <dbReference type="EMBL" id="MPQ45114.1"/>
    </source>
</evidence>
<sequence>MKESKVKYRREGKKVYIKNPEFHELEYTQKLWSDFDSMEDVGRVISFPKEDWDKFYNKMVNPTDGKNFYCLVYNYDNVPVGEVSFHGYDSATKTARLNVRIQNMYRGLGYGREATKLLLEYFFCEFMGSYIVDTVNNNIAKKALESLGFKNIFTDKKKVATYRLCRDEFFDNISLSQRKIALVAYDGIDCLNVNLALSIFDMLNKILGQDLFEVEIISNKREEAFLFSNIKFNVDKSFKDEIKYDIIIFPETKLGNNIALDKEFLEFVKKSFKNCELVIAIGEGILPLLKSGVLKGLKIKIPHKYMKHEEYIDLLTDVYISQSNIIDNGRVFILNGFNGTIKGYLYLAQKMCGEAAYKKLYQYFFEE</sequence>
<dbReference type="RefSeq" id="WP_152892135.1">
    <property type="nucleotide sequence ID" value="NZ_WHJC01000445.1"/>
</dbReference>
<dbReference type="PANTHER" id="PTHR43130">
    <property type="entry name" value="ARAC-FAMILY TRANSCRIPTIONAL REGULATOR"/>
    <property type="match status" value="1"/>
</dbReference>
<keyword evidence="2" id="KW-0808">Transferase</keyword>
<dbReference type="Gene3D" id="3.40.50.880">
    <property type="match status" value="1"/>
</dbReference>
<keyword evidence="3" id="KW-1185">Reference proteome</keyword>
<dbReference type="AlphaFoldDB" id="A0A6I1MPX4"/>
<protein>
    <submittedName>
        <fullName evidence="2">GNAT family N-acetyltransferase</fullName>
    </submittedName>
</protein>
<dbReference type="EMBL" id="WHJC01000445">
    <property type="protein sequence ID" value="MPQ45114.1"/>
    <property type="molecule type" value="Genomic_DNA"/>
</dbReference>
<evidence type="ECO:0000313" key="3">
    <source>
        <dbReference type="Proteomes" id="UP000430345"/>
    </source>
</evidence>
<reference evidence="2 3" key="1">
    <citation type="submission" date="2019-10" db="EMBL/GenBank/DDBJ databases">
        <title>The Genome Sequence of Clostridium tarantellae Isolated from Fish Brain.</title>
        <authorList>
            <person name="Bano L."/>
            <person name="Kiel M."/>
            <person name="Sales G."/>
            <person name="Doxey A.C."/>
            <person name="Mansfield M.J."/>
            <person name="Schiavone M."/>
            <person name="Rossetto O."/>
            <person name="Pirazzini M."/>
            <person name="Dobrindt U."/>
            <person name="Montecucco C."/>
        </authorList>
    </citation>
    <scope>NUCLEOTIDE SEQUENCE [LARGE SCALE GENOMIC DNA]</scope>
    <source>
        <strain evidence="2 3">DSM 3997</strain>
    </source>
</reference>
<dbReference type="InterPro" id="IPR002818">
    <property type="entry name" value="DJ-1/PfpI"/>
</dbReference>
<dbReference type="InterPro" id="IPR052158">
    <property type="entry name" value="INH-QAR"/>
</dbReference>